<evidence type="ECO:0000259" key="6">
    <source>
        <dbReference type="Pfam" id="PF04829"/>
    </source>
</evidence>
<dbReference type="AlphaFoldDB" id="A0A378PN53"/>
<dbReference type="Pfam" id="PF07591">
    <property type="entry name" value="PT-HINT"/>
    <property type="match status" value="1"/>
</dbReference>
<dbReference type="CDD" id="cd00081">
    <property type="entry name" value="Hint"/>
    <property type="match status" value="1"/>
</dbReference>
<organism evidence="7 8">
    <name type="scientific">Moraxella ovis</name>
    <dbReference type="NCBI Taxonomy" id="29433"/>
    <lineage>
        <taxon>Bacteria</taxon>
        <taxon>Pseudomonadati</taxon>
        <taxon>Pseudomonadota</taxon>
        <taxon>Gammaproteobacteria</taxon>
        <taxon>Moraxellales</taxon>
        <taxon>Moraxellaceae</taxon>
        <taxon>Moraxella</taxon>
    </lineage>
</organism>
<dbReference type="RefSeq" id="WP_084260692.1">
    <property type="nucleotide sequence ID" value="NZ_CP011158.1"/>
</dbReference>
<sequence>MIGEMMVGDWMSNAHEVTLPDGEKVLILSDDDKQKILNTAKLAAGSVALLYDFDVDVAAQSAKHAVVNNTLYQEHLNIYLKLIEKNRRTKKFDEYTFIKEVIMPAMAENSEQTYKEFDACISSPQASSCLPRIQNRLKQTDYTALLREVSIIPESYNQVLAYAQRNHDLAYCNESSGNGCLNLAQFKRNVESGVFFPAISARGVRTPTPKPETASKTSRNTATCTTGTVCFTAGTLIETDKGLKAIETFTGGELIWTRNDITLEYGYRPVIATKATPNQPIFQVTVKNHQGDIETLETTAEHPFWIKDTGWLKASLLEQGMILLDRNNQEVEVISQFVLPNHTDTVYNIEVDDFHTYHVGRLGVWVHNADCCGVDVKTSPLPVAEAKKSEKIGETYKSNPKHTLGQTGNRPNAGIEPRNSFELFEESKIIGKQRFSVDENGDIHRFMNSNSPDGWHWAGSTADKSAPLQLTNEQKATLKRLFPEHKSNKRLK</sequence>
<evidence type="ECO:0000313" key="7">
    <source>
        <dbReference type="EMBL" id="STY87898.1"/>
    </source>
</evidence>
<keyword evidence="4" id="KW-0843">Virulence</keyword>
<evidence type="ECO:0000256" key="3">
    <source>
        <dbReference type="ARBA" id="ARBA00022913"/>
    </source>
</evidence>
<keyword evidence="2" id="KW-0800">Toxin</keyword>
<evidence type="ECO:0000256" key="5">
    <source>
        <dbReference type="SAM" id="MobiDB-lite"/>
    </source>
</evidence>
<evidence type="ECO:0000256" key="1">
    <source>
        <dbReference type="ARBA" id="ARBA00004219"/>
    </source>
</evidence>
<dbReference type="InterPro" id="IPR006914">
    <property type="entry name" value="VENN_dom"/>
</dbReference>
<keyword evidence="3" id="KW-1266">Target cell cytoplasm</keyword>
<dbReference type="SUPFAM" id="SSF51294">
    <property type="entry name" value="Hedgehog/intein (Hint) domain"/>
    <property type="match status" value="1"/>
</dbReference>
<feature type="region of interest" description="Disordered" evidence="5">
    <location>
        <begin position="394"/>
        <end position="416"/>
    </location>
</feature>
<protein>
    <submittedName>
        <fullName evidence="7">Protein of uncharacterized function (DUF1557)</fullName>
    </submittedName>
</protein>
<reference evidence="7 8" key="1">
    <citation type="submission" date="2018-06" db="EMBL/GenBank/DDBJ databases">
        <authorList>
            <consortium name="Pathogen Informatics"/>
            <person name="Doyle S."/>
        </authorList>
    </citation>
    <scope>NUCLEOTIDE SEQUENCE [LARGE SCALE GENOMIC DNA]</scope>
    <source>
        <strain evidence="7 8">NCTC11227</strain>
    </source>
</reference>
<comment type="subcellular location">
    <subcellularLocation>
        <location evidence="1">Target cell</location>
        <location evidence="1">Target cell cytoplasm</location>
    </subcellularLocation>
</comment>
<evidence type="ECO:0000313" key="8">
    <source>
        <dbReference type="Proteomes" id="UP000255102"/>
    </source>
</evidence>
<dbReference type="Gene3D" id="2.170.16.10">
    <property type="entry name" value="Hedgehog/Intein (Hint) domain"/>
    <property type="match status" value="1"/>
</dbReference>
<evidence type="ECO:0000256" key="4">
    <source>
        <dbReference type="ARBA" id="ARBA00023026"/>
    </source>
</evidence>
<dbReference type="Pfam" id="PF04829">
    <property type="entry name" value="PT-VENN"/>
    <property type="match status" value="1"/>
</dbReference>
<dbReference type="GO" id="GO:0090729">
    <property type="term" value="F:toxin activity"/>
    <property type="evidence" value="ECO:0007669"/>
    <property type="project" value="UniProtKB-KW"/>
</dbReference>
<feature type="domain" description="VENN motif-containing" evidence="6">
    <location>
        <begin position="28"/>
        <end position="71"/>
    </location>
</feature>
<name>A0A378PN53_9GAMM</name>
<proteinExistence type="predicted"/>
<gene>
    <name evidence="7" type="ORF">NCTC11227_01925</name>
</gene>
<dbReference type="Proteomes" id="UP000255102">
    <property type="component" value="Unassembled WGS sequence"/>
</dbReference>
<evidence type="ECO:0000256" key="2">
    <source>
        <dbReference type="ARBA" id="ARBA00022656"/>
    </source>
</evidence>
<dbReference type="EMBL" id="UGPW01000001">
    <property type="protein sequence ID" value="STY87898.1"/>
    <property type="molecule type" value="Genomic_DNA"/>
</dbReference>
<dbReference type="InterPro" id="IPR036844">
    <property type="entry name" value="Hint_dom_sf"/>
</dbReference>
<accession>A0A378PN53</accession>